<dbReference type="Proteomes" id="UP000681578">
    <property type="component" value="Segment"/>
</dbReference>
<evidence type="ECO:0000313" key="2">
    <source>
        <dbReference type="EMBL" id="DAD52453.1"/>
    </source>
</evidence>
<proteinExistence type="predicted"/>
<name>A0A8S5L541_9VIRU</name>
<feature type="compositionally biased region" description="Polar residues" evidence="1">
    <location>
        <begin position="15"/>
        <end position="39"/>
    </location>
</feature>
<dbReference type="EMBL" id="BK014108">
    <property type="protein sequence ID" value="DAD52453.1"/>
    <property type="molecule type" value="Genomic_RNA"/>
</dbReference>
<protein>
    <submittedName>
        <fullName evidence="2">Maturation protein</fullName>
    </submittedName>
</protein>
<feature type="region of interest" description="Disordered" evidence="1">
    <location>
        <begin position="15"/>
        <end position="42"/>
    </location>
</feature>
<organism evidence="2 3">
    <name type="scientific">ssRNA phage SRR5466727_8</name>
    <dbReference type="NCBI Taxonomy" id="2786437"/>
    <lineage>
        <taxon>Viruses</taxon>
        <taxon>Riboviria</taxon>
        <taxon>Orthornavirae</taxon>
        <taxon>Lenarviricota</taxon>
        <taxon>Leviviricetes</taxon>
        <taxon>Timlovirales</taxon>
        <taxon>Steitzviridae</taxon>
        <taxon>Berdovirus</taxon>
        <taxon>Berdovirus luticola</taxon>
    </lineage>
</organism>
<accession>A0A8S5L541</accession>
<dbReference type="KEGG" id="vg:80399790"/>
<sequence>MPYYFEVDYSANHDSTFVSNGGPQTSARPVTSTTLQQGYRSRGPRGKLSIELTELECDPYAGFLTELMRTRAGNRVFVRDTGHTYSKTTQSFYQNNQPVVVRAGTGQILVSKAANYAATWAAGDVPYSLGNTLDSPFASSNLAAFGQQAISKVAPAPYVFEMSQFLGELREGLPSLVGAALIKGRVRDIMKNAGSEYLNAQFGWLPLVSDLQKLVKTVVNLDTLLSNRRGEQGEPKRARFKTPKAYMSTTTNLDRVPITLSGNGHFSGSNATARSWRIQTERARSVFDGLLSTGFPYRPDLNTADTRLNGTAVLSASREQWFEGSFTSFFDYPPVSADWLTKAKALMNLGLTPQVMWELAPWSWLVDWVFHIQSSIESNSRLGNKQVVMNYGYVMEKESVAHLVNGSQVGRYSTYTVEGGTVAQLSNASWFRRLRANPFGFQATSFSGFNPEQLAILVSLGLSRG</sequence>
<reference evidence="2" key="1">
    <citation type="submission" date="2020-09" db="EMBL/GenBank/DDBJ databases">
        <title>Leviviricetes taxonomy.</title>
        <authorList>
            <person name="Stockdale S.R."/>
            <person name="Callanan J."/>
            <person name="Adriaenssens E.M."/>
            <person name="Kuhn J.H."/>
            <person name="Rumnieks J."/>
            <person name="Shkoporov A."/>
            <person name="Draper L.A."/>
            <person name="Ross P."/>
            <person name="Hill C."/>
        </authorList>
    </citation>
    <scope>NUCLEOTIDE SEQUENCE</scope>
</reference>
<dbReference type="GeneID" id="80399790"/>
<evidence type="ECO:0000313" key="3">
    <source>
        <dbReference type="Proteomes" id="UP000681578"/>
    </source>
</evidence>
<keyword evidence="3" id="KW-1185">Reference proteome</keyword>
<evidence type="ECO:0000256" key="1">
    <source>
        <dbReference type="SAM" id="MobiDB-lite"/>
    </source>
</evidence>
<gene>
    <name evidence="2" type="primary">SRR5466727_8_1</name>
</gene>
<dbReference type="RefSeq" id="YP_010770457.1">
    <property type="nucleotide sequence ID" value="NC_074275.1"/>
</dbReference>